<organism evidence="1 2">
    <name type="scientific">Skermanella aerolata</name>
    <dbReference type="NCBI Taxonomy" id="393310"/>
    <lineage>
        <taxon>Bacteria</taxon>
        <taxon>Pseudomonadati</taxon>
        <taxon>Pseudomonadota</taxon>
        <taxon>Alphaproteobacteria</taxon>
        <taxon>Rhodospirillales</taxon>
        <taxon>Azospirillaceae</taxon>
        <taxon>Skermanella</taxon>
    </lineage>
</organism>
<accession>A0A512E5C0</accession>
<reference evidence="1 2" key="1">
    <citation type="submission" date="2019-07" db="EMBL/GenBank/DDBJ databases">
        <title>Whole genome shotgun sequence of Skermanella aerolata NBRC 106429.</title>
        <authorList>
            <person name="Hosoyama A."/>
            <person name="Uohara A."/>
            <person name="Ohji S."/>
            <person name="Ichikawa N."/>
        </authorList>
    </citation>
    <scope>NUCLEOTIDE SEQUENCE [LARGE SCALE GENOMIC DNA]</scope>
    <source>
        <strain evidence="1 2">NBRC 106429</strain>
    </source>
</reference>
<name>A0A512E5C0_9PROT</name>
<protein>
    <submittedName>
        <fullName evidence="1">Uncharacterized protein</fullName>
    </submittedName>
</protein>
<sequence>MTIDDSAHGIAKIAEKVPPVGTLTCCRCTLTGAVGIKTTPVADDDLNAGMLAQPGREASGIAVGQEIDDMAQFKVAQDGSIGLSLSPRPFIDPEHTWCRRLLDHDRPDHAQQRSAADRHGELVRQARRGRIAKSQGKTLLRVVQSGGTASFGKSER</sequence>
<keyword evidence="2" id="KW-1185">Reference proteome</keyword>
<comment type="caution">
    <text evidence="1">The sequence shown here is derived from an EMBL/GenBank/DDBJ whole genome shotgun (WGS) entry which is preliminary data.</text>
</comment>
<dbReference type="EMBL" id="BJYZ01000133">
    <property type="protein sequence ID" value="GEO43690.1"/>
    <property type="molecule type" value="Genomic_DNA"/>
</dbReference>
<dbReference type="AlphaFoldDB" id="A0A512E5C0"/>
<evidence type="ECO:0000313" key="1">
    <source>
        <dbReference type="EMBL" id="GEO43690.1"/>
    </source>
</evidence>
<evidence type="ECO:0000313" key="2">
    <source>
        <dbReference type="Proteomes" id="UP000321523"/>
    </source>
</evidence>
<gene>
    <name evidence="1" type="ORF">SAE02_78380</name>
</gene>
<proteinExistence type="predicted"/>
<dbReference type="Proteomes" id="UP000321523">
    <property type="component" value="Unassembled WGS sequence"/>
</dbReference>